<dbReference type="Gene3D" id="2.60.40.10">
    <property type="entry name" value="Immunoglobulins"/>
    <property type="match status" value="3"/>
</dbReference>
<feature type="compositionally biased region" description="Polar residues" evidence="2">
    <location>
        <begin position="1018"/>
        <end position="1030"/>
    </location>
</feature>
<proteinExistence type="inferred from homology"/>
<reference evidence="4 5" key="1">
    <citation type="submission" date="2023-05" db="EMBL/GenBank/DDBJ databases">
        <title>A 100% complete, gapless, phased diploid assembly of the Scenedesmus obliquus UTEX 3031 genome.</title>
        <authorList>
            <person name="Biondi T.C."/>
            <person name="Hanschen E.R."/>
            <person name="Kwon T."/>
            <person name="Eng W."/>
            <person name="Kruse C.P.S."/>
            <person name="Koehler S.I."/>
            <person name="Kunde Y."/>
            <person name="Gleasner C.D."/>
            <person name="You Mak K.T."/>
            <person name="Polle J."/>
            <person name="Hovde B.T."/>
            <person name="Starkenburg S.R."/>
        </authorList>
    </citation>
    <scope>NUCLEOTIDE SEQUENCE [LARGE SCALE GENOMIC DNA]</scope>
    <source>
        <strain evidence="4 5">DOE0152z</strain>
    </source>
</reference>
<feature type="region of interest" description="Disordered" evidence="2">
    <location>
        <begin position="891"/>
        <end position="918"/>
    </location>
</feature>
<keyword evidence="5" id="KW-1185">Reference proteome</keyword>
<evidence type="ECO:0000313" key="4">
    <source>
        <dbReference type="EMBL" id="WIA14670.1"/>
    </source>
</evidence>
<dbReference type="InterPro" id="IPR003344">
    <property type="entry name" value="Big_1_dom"/>
</dbReference>
<feature type="domain" description="Big-1" evidence="3">
    <location>
        <begin position="809"/>
        <end position="903"/>
    </location>
</feature>
<dbReference type="EMBL" id="CP126212">
    <property type="protein sequence ID" value="WIA14670.1"/>
    <property type="molecule type" value="Genomic_DNA"/>
</dbReference>
<dbReference type="InterPro" id="IPR008964">
    <property type="entry name" value="Invasin/intimin_cell_adhesion"/>
</dbReference>
<feature type="domain" description="Big-1" evidence="3">
    <location>
        <begin position="1052"/>
        <end position="1138"/>
    </location>
</feature>
<feature type="compositionally biased region" description="Polar residues" evidence="2">
    <location>
        <begin position="893"/>
        <end position="905"/>
    </location>
</feature>
<dbReference type="Proteomes" id="UP001244341">
    <property type="component" value="Chromosome 5b"/>
</dbReference>
<protein>
    <recommendedName>
        <fullName evidence="3">Big-1 domain-containing protein</fullName>
    </recommendedName>
</protein>
<gene>
    <name evidence="4" type="ORF">OEZ85_003172</name>
</gene>
<dbReference type="SMART" id="SM00634">
    <property type="entry name" value="BID_1"/>
    <property type="match status" value="4"/>
</dbReference>
<comment type="similarity">
    <text evidence="1">Belongs to the intimin/invasin family.</text>
</comment>
<name>A0ABY8TZU3_TETOB</name>
<organism evidence="4 5">
    <name type="scientific">Tetradesmus obliquus</name>
    <name type="common">Green alga</name>
    <name type="synonym">Acutodesmus obliquus</name>
    <dbReference type="NCBI Taxonomy" id="3088"/>
    <lineage>
        <taxon>Eukaryota</taxon>
        <taxon>Viridiplantae</taxon>
        <taxon>Chlorophyta</taxon>
        <taxon>core chlorophytes</taxon>
        <taxon>Chlorophyceae</taxon>
        <taxon>CS clade</taxon>
        <taxon>Sphaeropleales</taxon>
        <taxon>Scenedesmaceae</taxon>
        <taxon>Tetradesmus</taxon>
    </lineage>
</organism>
<evidence type="ECO:0000256" key="2">
    <source>
        <dbReference type="SAM" id="MobiDB-lite"/>
    </source>
</evidence>
<dbReference type="SUPFAM" id="SSF49373">
    <property type="entry name" value="Invasin/intimin cell-adhesion fragments"/>
    <property type="match status" value="3"/>
</dbReference>
<evidence type="ECO:0000259" key="3">
    <source>
        <dbReference type="SMART" id="SM00634"/>
    </source>
</evidence>
<feature type="region of interest" description="Disordered" evidence="2">
    <location>
        <begin position="1016"/>
        <end position="1042"/>
    </location>
</feature>
<evidence type="ECO:0000256" key="1">
    <source>
        <dbReference type="ARBA" id="ARBA00010116"/>
    </source>
</evidence>
<dbReference type="InterPro" id="IPR013783">
    <property type="entry name" value="Ig-like_fold"/>
</dbReference>
<evidence type="ECO:0000313" key="5">
    <source>
        <dbReference type="Proteomes" id="UP001244341"/>
    </source>
</evidence>
<feature type="domain" description="Big-1" evidence="3">
    <location>
        <begin position="696"/>
        <end position="785"/>
    </location>
</feature>
<accession>A0ABY8TZU3</accession>
<feature type="domain" description="Big-1" evidence="3">
    <location>
        <begin position="1159"/>
        <end position="1246"/>
    </location>
</feature>
<sequence>MSGACGCPDGFFSECLRSFSSYYHYTPPKGSASPMSSADAAGCFTSVPPSVPTSPDQPATNLSCINCACWASIGGKAQRGVAPLHHDHCKGSTGVAANYFCSPCPDGSVATASPLGVTTKCAPCPTGTVPDAAKAACVPEVLAPYDLMPGATAAPGLILNRILSFISAGSITATTGIYSDGKTTSVVGTTAGLKPTITQLPACKGISSVEVQQKSSGIDNIKYYINYGSQKVLLSASGNLTSAAASTTFNAPASDSLLVGLTGDLRNTSSGQQMVNVKNAKWATPAACVTPNRCIKQITAFVQSGRIVGTQTIYSTGPAEKIGRQRGTAVTQTLPNCSSDPAVAMSLCQTASYGLTGFTLTTASGKSFSYGTSTCSRPISITATCPGGATPAITSFGFSTRSDAILNTLLPGPGCLSANAITTKPLCIKCAAGSRVVAVEGWWDAAAKLLGGVEVTCSDGARLLSGVKAGNTSRVIVVDGDLLSEVRISQKATTATAYGALTKLALYSSTGKLLGLFGNTATTDKETVIKAAKAGQSLTGFCTKVVAAPGLPARLAEVTEASYADWSPPLISAQRRISRITAFYKPGDPDMAIVGILYTYSDGTTELVGFKTAESETKDVPAGQKVVKVDSNQDDNGIERIVFTTDRKVPLEFGRPESEVTKPVTTVVAPPGQQVLVTPVYSEDGTNSLLGIGAEEVLQLTVLKPSLAVGSPSELMAVYSYGGKPEAGKVVTFTVTDSKTGQAKTYSGTTDAKGVVRVAVDASSTPAVASVYASVPSSKPEANGPVPATLAPGSGSTITWSSTTAPDEKLVIAANPNTQVPVNGSITLTATYTVNGTGTPGKTVTFEVTLPNGQKLTPSCVTGANRARQAAAGTCSVVVSSPVPGNVVATATVPGSTGPVTSTSPGPDGKPTNGESSTIQVIPSPPPVPGDDSLVLSATPIQTVVGGNITLTATYTVNGTATFGKTVTFEVTLPNGQKVFPKCVTGARRSAARQAAAGTCSVVISSPVPGNVVATATVPGTSGPVTSTSPGPDGKPTSGESSTVTVVAPSVEKLVVTGGPATVPVGGNATLTATYTVDEKPVAGKDVTFEVTMPDGTKQFPTCKTGADGKCTVTVTSPAPGLMTSTGSTPGESGKPVTATGPNISWVAQSSPSPSPNTERLTIAATPNQVPINGSVTVAANFTVNDKPTAGKLVTFEVIKPDGTKTYQTCTTDASGTCSVTVSSSNAGTMTVTATAPGTNGQVTSTSPGIDGIATGGSSSTIQVLSPQKPNTLTYTVVDPMNVVGDTATATATLLDPTGKPVAGQQVTFTMRDPATGGVIQNLVGTTNAQVRRHEFD</sequence>